<comment type="caution">
    <text evidence="1">The sequence shown here is derived from an EMBL/GenBank/DDBJ whole genome shotgun (WGS) entry which is preliminary data.</text>
</comment>
<dbReference type="Pfam" id="PF14087">
    <property type="entry name" value="DUF4267"/>
    <property type="match status" value="1"/>
</dbReference>
<protein>
    <submittedName>
        <fullName evidence="1">Uncharacterized protein</fullName>
    </submittedName>
</protein>
<gene>
    <name evidence="1" type="ORF">AB675_4224</name>
</gene>
<dbReference type="Proteomes" id="UP000038010">
    <property type="component" value="Unassembled WGS sequence"/>
</dbReference>
<organism evidence="1 2">
    <name type="scientific">Cyphellophora attinorum</name>
    <dbReference type="NCBI Taxonomy" id="1664694"/>
    <lineage>
        <taxon>Eukaryota</taxon>
        <taxon>Fungi</taxon>
        <taxon>Dikarya</taxon>
        <taxon>Ascomycota</taxon>
        <taxon>Pezizomycotina</taxon>
        <taxon>Eurotiomycetes</taxon>
        <taxon>Chaetothyriomycetidae</taxon>
        <taxon>Chaetothyriales</taxon>
        <taxon>Cyphellophoraceae</taxon>
        <taxon>Cyphellophora</taxon>
    </lineage>
</organism>
<dbReference type="InterPro" id="IPR025363">
    <property type="entry name" value="DUF4267"/>
</dbReference>
<sequence length="129" mass="14513">MALPRWPYLFSYFIATWLVGVWAVCQTSYARTLCEQVGFPIPANEHPSPYFYLFANKEGVMGLVFLALQFFGEWKAVGIMMAVMCVNGTGDAYLSTSVGTMDWVEALKAHMGVTIVAGWAAWRILEENW</sequence>
<evidence type="ECO:0000313" key="2">
    <source>
        <dbReference type="Proteomes" id="UP000038010"/>
    </source>
</evidence>
<name>A0A0N1NXR2_9EURO</name>
<dbReference type="OrthoDB" id="10521100at2759"/>
<dbReference type="GeneID" id="28736228"/>
<dbReference type="AlphaFoldDB" id="A0A0N1NXR2"/>
<keyword evidence="2" id="KW-1185">Reference proteome</keyword>
<dbReference type="VEuPathDB" id="FungiDB:AB675_4224"/>
<reference evidence="1 2" key="1">
    <citation type="submission" date="2015-06" db="EMBL/GenBank/DDBJ databases">
        <title>Draft genome of the ant-associated black yeast Phialophora attae CBS 131958.</title>
        <authorList>
            <person name="Moreno L.F."/>
            <person name="Stielow B.J."/>
            <person name="de Hoog S."/>
            <person name="Vicente V.A."/>
            <person name="Weiss V.A."/>
            <person name="de Vries M."/>
            <person name="Cruz L.M."/>
            <person name="Souza E.M."/>
        </authorList>
    </citation>
    <scope>NUCLEOTIDE SEQUENCE [LARGE SCALE GENOMIC DNA]</scope>
    <source>
        <strain evidence="1 2">CBS 131958</strain>
    </source>
</reference>
<dbReference type="RefSeq" id="XP_017998528.1">
    <property type="nucleotide sequence ID" value="XM_018144348.1"/>
</dbReference>
<accession>A0A0N1NXR2</accession>
<evidence type="ECO:0000313" key="1">
    <source>
        <dbReference type="EMBL" id="KPI38565.1"/>
    </source>
</evidence>
<dbReference type="EMBL" id="LFJN01000018">
    <property type="protein sequence ID" value="KPI38565.1"/>
    <property type="molecule type" value="Genomic_DNA"/>
</dbReference>
<proteinExistence type="predicted"/>